<keyword evidence="3" id="KW-1185">Reference proteome</keyword>
<dbReference type="PANTHER" id="PTHR35546">
    <property type="entry name" value="F-BOX PROTEIN INTERACTION DOMAIN PROTEIN-RELATED"/>
    <property type="match status" value="1"/>
</dbReference>
<dbReference type="InterPro" id="IPR055290">
    <property type="entry name" value="At3g26010-like"/>
</dbReference>
<dbReference type="PANTHER" id="PTHR35546:SF80">
    <property type="entry name" value="F-BOX DOMAIN CONTAINING PROTEIN EXPRESSED"/>
    <property type="match status" value="1"/>
</dbReference>
<dbReference type="InterPro" id="IPR056592">
    <property type="entry name" value="Beta-prop_At3g26010-like"/>
</dbReference>
<feature type="domain" description="F-box" evidence="1">
    <location>
        <begin position="10"/>
        <end position="56"/>
    </location>
</feature>
<accession>A0A2T7EB69</accession>
<dbReference type="STRING" id="1504633.A0A2T7EB69"/>
<reference evidence="2 3" key="1">
    <citation type="submission" date="2018-04" db="EMBL/GenBank/DDBJ databases">
        <title>WGS assembly of Panicum hallii var. hallii HAL2.</title>
        <authorList>
            <person name="Lovell J."/>
            <person name="Jenkins J."/>
            <person name="Lowry D."/>
            <person name="Mamidi S."/>
            <person name="Sreedasyam A."/>
            <person name="Weng X."/>
            <person name="Barry K."/>
            <person name="Bonette J."/>
            <person name="Campitelli B."/>
            <person name="Daum C."/>
            <person name="Gordon S."/>
            <person name="Gould B."/>
            <person name="Lipzen A."/>
            <person name="MacQueen A."/>
            <person name="Palacio-Mejia J."/>
            <person name="Plott C."/>
            <person name="Shakirov E."/>
            <person name="Shu S."/>
            <person name="Yoshinaga Y."/>
            <person name="Zane M."/>
            <person name="Rokhsar D."/>
            <person name="Grimwood J."/>
            <person name="Schmutz J."/>
            <person name="Juenger T."/>
        </authorList>
    </citation>
    <scope>NUCLEOTIDE SEQUENCE [LARGE SCALE GENOMIC DNA]</scope>
    <source>
        <strain evidence="3">cv. HAL2</strain>
    </source>
</reference>
<evidence type="ECO:0000259" key="1">
    <source>
        <dbReference type="PROSITE" id="PS50181"/>
    </source>
</evidence>
<protein>
    <recommendedName>
        <fullName evidence="1">F-box domain-containing protein</fullName>
    </recommendedName>
</protein>
<sequence>MEVRSSSGKEPRVLRLPGDLVVEILARVPYRSLCRFKLVSRSWRALCSDPAVRRRCPQTLSGFFFRTMPLAAPSRYDRHFVNASGRGAPMVDPSFSFLPAGHRVACIIDSCNGLLLCERVGTRPHFGSRYFVCNPATEEWIDLPDTEATASFPTVRLGFDPAVSSHFRVFVLVDAKATFELHLAGIEIYSSENGAWTYRQTEWGDGTVAGWNSVFFKGTLHLTSPDSSSLLTVDIDANKWGKIPTPRDFHFIGVSQGQLHAVHISNRCNNHNRNNRLSIWVLEDYAGQQWTLKHEVDAMQMFGRLPGSFGDFYHLKVHAIHPEHGLIFLTAGKLRSLMSYNMDEKKVRFIWILGERNVSACPYVPCFSDWLPPGH</sequence>
<dbReference type="InterPro" id="IPR011043">
    <property type="entry name" value="Gal_Oxase/kelch_b-propeller"/>
</dbReference>
<dbReference type="AlphaFoldDB" id="A0A2T7EB69"/>
<dbReference type="NCBIfam" id="TIGR01640">
    <property type="entry name" value="F_box_assoc_1"/>
    <property type="match status" value="1"/>
</dbReference>
<dbReference type="InterPro" id="IPR017451">
    <property type="entry name" value="F-box-assoc_interact_dom"/>
</dbReference>
<proteinExistence type="predicted"/>
<dbReference type="SMART" id="SM00256">
    <property type="entry name" value="FBOX"/>
    <property type="match status" value="1"/>
</dbReference>
<evidence type="ECO:0000313" key="2">
    <source>
        <dbReference type="EMBL" id="PUZ65075.1"/>
    </source>
</evidence>
<dbReference type="Pfam" id="PF24750">
    <property type="entry name" value="b-prop_At3g26010-like"/>
    <property type="match status" value="1"/>
</dbReference>
<evidence type="ECO:0000313" key="3">
    <source>
        <dbReference type="Proteomes" id="UP000244336"/>
    </source>
</evidence>
<dbReference type="Gene3D" id="1.20.1280.50">
    <property type="match status" value="1"/>
</dbReference>
<name>A0A2T7EB69_9POAL</name>
<dbReference type="EMBL" id="CM009751">
    <property type="protein sequence ID" value="PUZ65075.1"/>
    <property type="molecule type" value="Genomic_DNA"/>
</dbReference>
<dbReference type="Pfam" id="PF00646">
    <property type="entry name" value="F-box"/>
    <property type="match status" value="1"/>
</dbReference>
<dbReference type="Proteomes" id="UP000244336">
    <property type="component" value="Chromosome 3"/>
</dbReference>
<gene>
    <name evidence="2" type="ORF">GQ55_3G193900</name>
</gene>
<dbReference type="SUPFAM" id="SSF50965">
    <property type="entry name" value="Galactose oxidase, central domain"/>
    <property type="match status" value="1"/>
</dbReference>
<organism evidence="2 3">
    <name type="scientific">Panicum hallii var. hallii</name>
    <dbReference type="NCBI Taxonomy" id="1504633"/>
    <lineage>
        <taxon>Eukaryota</taxon>
        <taxon>Viridiplantae</taxon>
        <taxon>Streptophyta</taxon>
        <taxon>Embryophyta</taxon>
        <taxon>Tracheophyta</taxon>
        <taxon>Spermatophyta</taxon>
        <taxon>Magnoliopsida</taxon>
        <taxon>Liliopsida</taxon>
        <taxon>Poales</taxon>
        <taxon>Poaceae</taxon>
        <taxon>PACMAD clade</taxon>
        <taxon>Panicoideae</taxon>
        <taxon>Panicodae</taxon>
        <taxon>Paniceae</taxon>
        <taxon>Panicinae</taxon>
        <taxon>Panicum</taxon>
        <taxon>Panicum sect. Panicum</taxon>
    </lineage>
</organism>
<dbReference type="InterPro" id="IPR036047">
    <property type="entry name" value="F-box-like_dom_sf"/>
</dbReference>
<dbReference type="PROSITE" id="PS50181">
    <property type="entry name" value="FBOX"/>
    <property type="match status" value="1"/>
</dbReference>
<dbReference type="SUPFAM" id="SSF81383">
    <property type="entry name" value="F-box domain"/>
    <property type="match status" value="1"/>
</dbReference>
<dbReference type="CDD" id="cd22157">
    <property type="entry name" value="F-box_AtFBW1-like"/>
    <property type="match status" value="1"/>
</dbReference>
<dbReference type="InterPro" id="IPR001810">
    <property type="entry name" value="F-box_dom"/>
</dbReference>
<dbReference type="Gramene" id="PUZ65075">
    <property type="protein sequence ID" value="PUZ65075"/>
    <property type="gene ID" value="GQ55_3G193900"/>
</dbReference>
<dbReference type="OrthoDB" id="605328at2759"/>